<evidence type="ECO:0000313" key="3">
    <source>
        <dbReference type="Proteomes" id="UP001152321"/>
    </source>
</evidence>
<protein>
    <submittedName>
        <fullName evidence="2">Uncharacterized protein</fullName>
    </submittedName>
</protein>
<organism evidence="2 3">
    <name type="scientific">Bdellovibrio svalbardensis</name>
    <dbReference type="NCBI Taxonomy" id="2972972"/>
    <lineage>
        <taxon>Bacteria</taxon>
        <taxon>Pseudomonadati</taxon>
        <taxon>Bdellovibrionota</taxon>
        <taxon>Bdellovibrionia</taxon>
        <taxon>Bdellovibrionales</taxon>
        <taxon>Pseudobdellovibrionaceae</taxon>
        <taxon>Bdellovibrio</taxon>
    </lineage>
</organism>
<feature type="chain" id="PRO_5045801004" evidence="1">
    <location>
        <begin position="25"/>
        <end position="190"/>
    </location>
</feature>
<gene>
    <name evidence="2" type="ORF">NWE73_06630</name>
</gene>
<dbReference type="RefSeq" id="WP_277577508.1">
    <property type="nucleotide sequence ID" value="NZ_JANRMI010000002.1"/>
</dbReference>
<dbReference type="EMBL" id="JANRMI010000002">
    <property type="protein sequence ID" value="MDG0816030.1"/>
    <property type="molecule type" value="Genomic_DNA"/>
</dbReference>
<evidence type="ECO:0000256" key="1">
    <source>
        <dbReference type="SAM" id="SignalP"/>
    </source>
</evidence>
<sequence>MNRLLCLVVAASSIIATGVSYAHADQGSAVDPSNFCVENPQCSEPMKNIAKSYGEGFATFTQKNVSAFSGKCFHMDPIYDPDHAHFGAFAFESQPSKILINGLFGFFYEGDPFAGMTVGETIAAIREGSAQASEGVLRPDHVELAFKTSATDIRYWFRSDKAQKNLFVIGKQVSANSSSAKLVFCKLLAH</sequence>
<dbReference type="Proteomes" id="UP001152321">
    <property type="component" value="Unassembled WGS sequence"/>
</dbReference>
<feature type="signal peptide" evidence="1">
    <location>
        <begin position="1"/>
        <end position="24"/>
    </location>
</feature>
<evidence type="ECO:0000313" key="2">
    <source>
        <dbReference type="EMBL" id="MDG0816030.1"/>
    </source>
</evidence>
<name>A0ABT6DGR6_9BACT</name>
<comment type="caution">
    <text evidence="2">The sequence shown here is derived from an EMBL/GenBank/DDBJ whole genome shotgun (WGS) entry which is preliminary data.</text>
</comment>
<accession>A0ABT6DGR6</accession>
<keyword evidence="1" id="KW-0732">Signal</keyword>
<keyword evidence="3" id="KW-1185">Reference proteome</keyword>
<reference evidence="2" key="1">
    <citation type="submission" date="2022-08" db="EMBL/GenBank/DDBJ databases">
        <title>Novel Bdellovibrio Species Isolated from Svalbard: Designation Bdellovibrio svalbardensis.</title>
        <authorList>
            <person name="Mitchell R.J."/>
            <person name="Choi S.Y."/>
        </authorList>
    </citation>
    <scope>NUCLEOTIDE SEQUENCE</scope>
    <source>
        <strain evidence="2">PAP01</strain>
    </source>
</reference>
<proteinExistence type="predicted"/>